<protein>
    <submittedName>
        <fullName evidence="5">ABC-2 type transport system ATP-binding protein</fullName>
    </submittedName>
</protein>
<keyword evidence="3 5" id="KW-0067">ATP-binding</keyword>
<dbReference type="PANTHER" id="PTHR42711:SF16">
    <property type="entry name" value="ABC TRANSPORTER ATP-BINDING PROTEIN"/>
    <property type="match status" value="1"/>
</dbReference>
<dbReference type="EMBL" id="JAUSTY010000026">
    <property type="protein sequence ID" value="MDQ0168276.1"/>
    <property type="molecule type" value="Genomic_DNA"/>
</dbReference>
<evidence type="ECO:0000259" key="4">
    <source>
        <dbReference type="PROSITE" id="PS50893"/>
    </source>
</evidence>
<accession>A0ABT9W4U4</accession>
<keyword evidence="6" id="KW-1185">Reference proteome</keyword>
<gene>
    <name evidence="5" type="ORF">J2S11_004229</name>
</gene>
<dbReference type="GO" id="GO:0005524">
    <property type="term" value="F:ATP binding"/>
    <property type="evidence" value="ECO:0007669"/>
    <property type="project" value="UniProtKB-KW"/>
</dbReference>
<comment type="caution">
    <text evidence="5">The sequence shown here is derived from an EMBL/GenBank/DDBJ whole genome shotgun (WGS) entry which is preliminary data.</text>
</comment>
<dbReference type="PROSITE" id="PS00211">
    <property type="entry name" value="ABC_TRANSPORTER_1"/>
    <property type="match status" value="1"/>
</dbReference>
<reference evidence="5 6" key="1">
    <citation type="submission" date="2023-07" db="EMBL/GenBank/DDBJ databases">
        <title>Genomic Encyclopedia of Type Strains, Phase IV (KMG-IV): sequencing the most valuable type-strain genomes for metagenomic binning, comparative biology and taxonomic classification.</title>
        <authorList>
            <person name="Goeker M."/>
        </authorList>
    </citation>
    <scope>NUCLEOTIDE SEQUENCE [LARGE SCALE GENOMIC DNA]</scope>
    <source>
        <strain evidence="5 6">DSM 12751</strain>
    </source>
</reference>
<dbReference type="Gene3D" id="3.40.50.300">
    <property type="entry name" value="P-loop containing nucleotide triphosphate hydrolases"/>
    <property type="match status" value="1"/>
</dbReference>
<evidence type="ECO:0000313" key="6">
    <source>
        <dbReference type="Proteomes" id="UP001235840"/>
    </source>
</evidence>
<evidence type="ECO:0000313" key="5">
    <source>
        <dbReference type="EMBL" id="MDQ0168276.1"/>
    </source>
</evidence>
<dbReference type="RefSeq" id="WP_307397889.1">
    <property type="nucleotide sequence ID" value="NZ_BAAADK010000004.1"/>
</dbReference>
<dbReference type="Pfam" id="PF00005">
    <property type="entry name" value="ABC_tran"/>
    <property type="match status" value="1"/>
</dbReference>
<dbReference type="InterPro" id="IPR003439">
    <property type="entry name" value="ABC_transporter-like_ATP-bd"/>
</dbReference>
<dbReference type="PROSITE" id="PS50893">
    <property type="entry name" value="ABC_TRANSPORTER_2"/>
    <property type="match status" value="1"/>
</dbReference>
<evidence type="ECO:0000256" key="2">
    <source>
        <dbReference type="ARBA" id="ARBA00022741"/>
    </source>
</evidence>
<keyword evidence="2" id="KW-0547">Nucleotide-binding</keyword>
<sequence>MKQLLVSAKGLVKRYGSRAVVNDIHLEVNHGEILALIGPNGAGKSTTVELLVGLRLPNSGEVTYWHKNYQKHIGVQLQSPPFFPGLNSLENLRFFAALYKKNLTRHEGESILQVCGLSEVMHTDASRLSGGQQKRLAIAISMVHRPELLFLDEPTAALDPRSRLEIHSLIRKLAEQGVSIVLTSHDMDEVSKLSDRVAMINAGRIVAQGQPSEVCATYQVESLEDVYLHLTNKEEVTC</sequence>
<dbReference type="SUPFAM" id="SSF52540">
    <property type="entry name" value="P-loop containing nucleoside triphosphate hydrolases"/>
    <property type="match status" value="1"/>
</dbReference>
<dbReference type="InterPro" id="IPR017871">
    <property type="entry name" value="ABC_transporter-like_CS"/>
</dbReference>
<dbReference type="Proteomes" id="UP001235840">
    <property type="component" value="Unassembled WGS sequence"/>
</dbReference>
<evidence type="ECO:0000256" key="1">
    <source>
        <dbReference type="ARBA" id="ARBA00022448"/>
    </source>
</evidence>
<dbReference type="CDD" id="cd03230">
    <property type="entry name" value="ABC_DR_subfamily_A"/>
    <property type="match status" value="1"/>
</dbReference>
<dbReference type="PANTHER" id="PTHR42711">
    <property type="entry name" value="ABC TRANSPORTER ATP-BINDING PROTEIN"/>
    <property type="match status" value="1"/>
</dbReference>
<dbReference type="InterPro" id="IPR003593">
    <property type="entry name" value="AAA+_ATPase"/>
</dbReference>
<feature type="domain" description="ABC transporter" evidence="4">
    <location>
        <begin position="6"/>
        <end position="227"/>
    </location>
</feature>
<keyword evidence="1" id="KW-0813">Transport</keyword>
<organism evidence="5 6">
    <name type="scientific">Caldalkalibacillus horti</name>
    <dbReference type="NCBI Taxonomy" id="77523"/>
    <lineage>
        <taxon>Bacteria</taxon>
        <taxon>Bacillati</taxon>
        <taxon>Bacillota</taxon>
        <taxon>Bacilli</taxon>
        <taxon>Bacillales</taxon>
        <taxon>Bacillaceae</taxon>
        <taxon>Caldalkalibacillus</taxon>
    </lineage>
</organism>
<dbReference type="InterPro" id="IPR050763">
    <property type="entry name" value="ABC_transporter_ATP-binding"/>
</dbReference>
<dbReference type="SMART" id="SM00382">
    <property type="entry name" value="AAA"/>
    <property type="match status" value="1"/>
</dbReference>
<dbReference type="InterPro" id="IPR027417">
    <property type="entry name" value="P-loop_NTPase"/>
</dbReference>
<name>A0ABT9W4U4_9BACI</name>
<evidence type="ECO:0000256" key="3">
    <source>
        <dbReference type="ARBA" id="ARBA00022840"/>
    </source>
</evidence>
<proteinExistence type="predicted"/>